<evidence type="ECO:0000313" key="2">
    <source>
        <dbReference type="EMBL" id="PQL95074.1"/>
    </source>
</evidence>
<dbReference type="OrthoDB" id="697275at2"/>
<name>A0A2S8AFR4_9FLAO</name>
<dbReference type="RefSeq" id="WP_105245802.1">
    <property type="nucleotide sequence ID" value="NZ_PSZM01000002.1"/>
</dbReference>
<feature type="signal peptide" evidence="1">
    <location>
        <begin position="1"/>
        <end position="18"/>
    </location>
</feature>
<gene>
    <name evidence="2" type="ORF">C4S77_02350</name>
</gene>
<reference evidence="2 3" key="1">
    <citation type="submission" date="2018-02" db="EMBL/GenBank/DDBJ databases">
        <title>Genome sequences of Apibacter spp., gut symbionts of Asian honey bees.</title>
        <authorList>
            <person name="Kwong W.K."/>
            <person name="Steele M.I."/>
            <person name="Moran N.A."/>
        </authorList>
    </citation>
    <scope>NUCLEOTIDE SEQUENCE [LARGE SCALE GENOMIC DNA]</scope>
    <source>
        <strain evidence="3">wkB301</strain>
    </source>
</reference>
<evidence type="ECO:0008006" key="4">
    <source>
        <dbReference type="Google" id="ProtNLM"/>
    </source>
</evidence>
<proteinExistence type="predicted"/>
<dbReference type="AlphaFoldDB" id="A0A2S8AFR4"/>
<evidence type="ECO:0000256" key="1">
    <source>
        <dbReference type="SAM" id="SignalP"/>
    </source>
</evidence>
<feature type="chain" id="PRO_5015530006" description="WG repeat-containing protein" evidence="1">
    <location>
        <begin position="19"/>
        <end position="277"/>
    </location>
</feature>
<keyword evidence="3" id="KW-1185">Reference proteome</keyword>
<dbReference type="InterPro" id="IPR032774">
    <property type="entry name" value="WG_beta_rep"/>
</dbReference>
<accession>A0A2S8AFR4</accession>
<dbReference type="EMBL" id="PSZM01000002">
    <property type="protein sequence ID" value="PQL95074.1"/>
    <property type="molecule type" value="Genomic_DNA"/>
</dbReference>
<dbReference type="Pfam" id="PF14903">
    <property type="entry name" value="WG_beta_rep"/>
    <property type="match status" value="2"/>
</dbReference>
<keyword evidence="1" id="KW-0732">Signal</keyword>
<comment type="caution">
    <text evidence="2">The sequence shown here is derived from an EMBL/GenBank/DDBJ whole genome shotgun (WGS) entry which is preliminary data.</text>
</comment>
<dbReference type="Proteomes" id="UP000238042">
    <property type="component" value="Unassembled WGS sequence"/>
</dbReference>
<protein>
    <recommendedName>
        <fullName evidence="4">WG repeat-containing protein</fullName>
    </recommendedName>
</protein>
<sequence>MKIIFFIFFLLLSIKSIAQNNNSWISFYDETNNLIGYKDLQGKVMIPPKFFMTSPGSFNTIMAVTEINDKTIENYYLLKDGTLLGKDSLYISDMTLDCECEGLIRFRDRKTDLVGMFNKWGKVAIPAEYSDMTRFQNGVAIGLKNATRKCWEGNNIDSGCEHWSWIGGKEILINNNNEVLVDNFPWNKNIDFYSLLVSDKPLNESTRINFLGVNGKYYSFIDNEKLFETFLKNEILNDLSLDNLIKHSYKDFIYSKKKPAGYLHLKKIFLKKMQKLY</sequence>
<evidence type="ECO:0000313" key="3">
    <source>
        <dbReference type="Proteomes" id="UP000238042"/>
    </source>
</evidence>
<organism evidence="2 3">
    <name type="scientific">Apibacter adventoris</name>
    <dbReference type="NCBI Taxonomy" id="1679466"/>
    <lineage>
        <taxon>Bacteria</taxon>
        <taxon>Pseudomonadati</taxon>
        <taxon>Bacteroidota</taxon>
        <taxon>Flavobacteriia</taxon>
        <taxon>Flavobacteriales</taxon>
        <taxon>Weeksellaceae</taxon>
        <taxon>Apibacter</taxon>
    </lineage>
</organism>